<protein>
    <submittedName>
        <fullName evidence="1">Uncharacterized protein</fullName>
    </submittedName>
</protein>
<gene>
    <name evidence="1" type="ORF">ACFO0P_15630</name>
</gene>
<organism evidence="1 2">
    <name type="scientific">Deinococcus sonorensis</name>
    <dbReference type="NCBI Taxonomy" id="309891"/>
    <lineage>
        <taxon>Bacteria</taxon>
        <taxon>Thermotogati</taxon>
        <taxon>Deinococcota</taxon>
        <taxon>Deinococci</taxon>
        <taxon>Deinococcales</taxon>
        <taxon>Deinococcaceae</taxon>
        <taxon>Deinococcus</taxon>
    </lineage>
</organism>
<proteinExistence type="predicted"/>
<reference evidence="2" key="1">
    <citation type="journal article" date="2019" name="Int. J. Syst. Evol. Microbiol.">
        <title>The Global Catalogue of Microorganisms (GCM) 10K type strain sequencing project: providing services to taxonomists for standard genome sequencing and annotation.</title>
        <authorList>
            <consortium name="The Broad Institute Genomics Platform"/>
            <consortium name="The Broad Institute Genome Sequencing Center for Infectious Disease"/>
            <person name="Wu L."/>
            <person name="Ma J."/>
        </authorList>
    </citation>
    <scope>NUCLEOTIDE SEQUENCE [LARGE SCALE GENOMIC DNA]</scope>
    <source>
        <strain evidence="2">CCUG 39970</strain>
    </source>
</reference>
<accession>A0ABV8Y8D8</accession>
<dbReference type="RefSeq" id="WP_380129926.1">
    <property type="nucleotide sequence ID" value="NZ_JBHSEG010000008.1"/>
</dbReference>
<dbReference type="Proteomes" id="UP001595939">
    <property type="component" value="Unassembled WGS sequence"/>
</dbReference>
<keyword evidence="2" id="KW-1185">Reference proteome</keyword>
<comment type="caution">
    <text evidence="1">The sequence shown here is derived from an EMBL/GenBank/DDBJ whole genome shotgun (WGS) entry which is preliminary data.</text>
</comment>
<evidence type="ECO:0000313" key="2">
    <source>
        <dbReference type="Proteomes" id="UP001595939"/>
    </source>
</evidence>
<evidence type="ECO:0000313" key="1">
    <source>
        <dbReference type="EMBL" id="MFC4455209.1"/>
    </source>
</evidence>
<sequence length="61" mass="6527">MSTSLKSYPRSARPLVRRIGRLVVALTLLAVHSASLVQARSAVQSGCPVGYTCTQPISQSR</sequence>
<name>A0ABV8Y8D8_9DEIO</name>
<dbReference type="EMBL" id="JBHSEG010000008">
    <property type="protein sequence ID" value="MFC4455209.1"/>
    <property type="molecule type" value="Genomic_DNA"/>
</dbReference>